<organism evidence="3">
    <name type="scientific">marine sediment metagenome</name>
    <dbReference type="NCBI Taxonomy" id="412755"/>
    <lineage>
        <taxon>unclassified sequences</taxon>
        <taxon>metagenomes</taxon>
        <taxon>ecological metagenomes</taxon>
    </lineage>
</organism>
<dbReference type="Gene3D" id="2.60.120.10">
    <property type="entry name" value="Jelly Rolls"/>
    <property type="match status" value="1"/>
</dbReference>
<evidence type="ECO:0000259" key="2">
    <source>
        <dbReference type="PROSITE" id="PS50943"/>
    </source>
</evidence>
<evidence type="ECO:0000313" key="3">
    <source>
        <dbReference type="EMBL" id="GAI03105.1"/>
    </source>
</evidence>
<dbReference type="EMBL" id="BARV01012325">
    <property type="protein sequence ID" value="GAI03105.1"/>
    <property type="molecule type" value="Genomic_DNA"/>
</dbReference>
<name>X1LL33_9ZZZZ</name>
<dbReference type="CDD" id="cd02209">
    <property type="entry name" value="cupin_XRE_C"/>
    <property type="match status" value="1"/>
</dbReference>
<dbReference type="PANTHER" id="PTHR46797:SF1">
    <property type="entry name" value="METHYLPHOSPHONATE SYNTHASE"/>
    <property type="match status" value="1"/>
</dbReference>
<comment type="caution">
    <text evidence="3">The sequence shown here is derived from an EMBL/GenBank/DDBJ whole genome shotgun (WGS) entry which is preliminary data.</text>
</comment>
<dbReference type="CDD" id="cd00093">
    <property type="entry name" value="HTH_XRE"/>
    <property type="match status" value="1"/>
</dbReference>
<dbReference type="InterPro" id="IPR014710">
    <property type="entry name" value="RmlC-like_jellyroll"/>
</dbReference>
<dbReference type="Gene3D" id="1.10.260.40">
    <property type="entry name" value="lambda repressor-like DNA-binding domains"/>
    <property type="match status" value="1"/>
</dbReference>
<dbReference type="PROSITE" id="PS50943">
    <property type="entry name" value="HTH_CROC1"/>
    <property type="match status" value="1"/>
</dbReference>
<dbReference type="PANTHER" id="PTHR46797">
    <property type="entry name" value="HTH-TYPE TRANSCRIPTIONAL REGULATOR"/>
    <property type="match status" value="1"/>
</dbReference>
<gene>
    <name evidence="3" type="ORF">S06H3_22886</name>
</gene>
<dbReference type="SUPFAM" id="SSF51182">
    <property type="entry name" value="RmlC-like cupins"/>
    <property type="match status" value="1"/>
</dbReference>
<dbReference type="InterPro" id="IPR011051">
    <property type="entry name" value="RmlC_Cupin_sf"/>
</dbReference>
<protein>
    <recommendedName>
        <fullName evidence="2">HTH cro/C1-type domain-containing protein</fullName>
    </recommendedName>
</protein>
<dbReference type="GO" id="GO:0003700">
    <property type="term" value="F:DNA-binding transcription factor activity"/>
    <property type="evidence" value="ECO:0007669"/>
    <property type="project" value="TreeGrafter"/>
</dbReference>
<evidence type="ECO:0000256" key="1">
    <source>
        <dbReference type="ARBA" id="ARBA00023125"/>
    </source>
</evidence>
<dbReference type="InterPro" id="IPR050807">
    <property type="entry name" value="TransReg_Diox_bact_type"/>
</dbReference>
<keyword evidence="1" id="KW-0238">DNA-binding</keyword>
<sequence>LRELSEKSGVALATLSRIETGKMTGTVKSHNGIARALDVTLSDLYSGFEIKSKKVEIQPQQEQTDVFIHNDKASYDILTKKVLSKKMMPIMLKLEKGAKTAPEESFKGTEKFLYILEGNMQAIVDNKTYSLNKGDSFYFDASLPHYWKNVSNNPARALCVITPPAL</sequence>
<dbReference type="InterPro" id="IPR010982">
    <property type="entry name" value="Lambda_DNA-bd_dom_sf"/>
</dbReference>
<accession>X1LL33</accession>
<dbReference type="InterPro" id="IPR001387">
    <property type="entry name" value="Cro/C1-type_HTH"/>
</dbReference>
<feature type="non-terminal residue" evidence="3">
    <location>
        <position position="1"/>
    </location>
</feature>
<proteinExistence type="predicted"/>
<feature type="domain" description="HTH cro/C1-type" evidence="2">
    <location>
        <begin position="1"/>
        <end position="44"/>
    </location>
</feature>
<dbReference type="AlphaFoldDB" id="X1LL33"/>
<reference evidence="3" key="1">
    <citation type="journal article" date="2014" name="Front. Microbiol.">
        <title>High frequency of phylogenetically diverse reductive dehalogenase-homologous genes in deep subseafloor sedimentary metagenomes.</title>
        <authorList>
            <person name="Kawai M."/>
            <person name="Futagami T."/>
            <person name="Toyoda A."/>
            <person name="Takaki Y."/>
            <person name="Nishi S."/>
            <person name="Hori S."/>
            <person name="Arai W."/>
            <person name="Tsubouchi T."/>
            <person name="Morono Y."/>
            <person name="Uchiyama I."/>
            <person name="Ito T."/>
            <person name="Fujiyama A."/>
            <person name="Inagaki F."/>
            <person name="Takami H."/>
        </authorList>
    </citation>
    <scope>NUCLEOTIDE SEQUENCE</scope>
    <source>
        <strain evidence="3">Expedition CK06-06</strain>
    </source>
</reference>
<dbReference type="GO" id="GO:0003677">
    <property type="term" value="F:DNA binding"/>
    <property type="evidence" value="ECO:0007669"/>
    <property type="project" value="UniProtKB-KW"/>
</dbReference>
<dbReference type="GO" id="GO:0005829">
    <property type="term" value="C:cytosol"/>
    <property type="evidence" value="ECO:0007669"/>
    <property type="project" value="TreeGrafter"/>
</dbReference>
<dbReference type="SUPFAM" id="SSF47413">
    <property type="entry name" value="lambda repressor-like DNA-binding domains"/>
    <property type="match status" value="1"/>
</dbReference>
<dbReference type="InterPro" id="IPR013096">
    <property type="entry name" value="Cupin_2"/>
</dbReference>
<dbReference type="Pfam" id="PF07883">
    <property type="entry name" value="Cupin_2"/>
    <property type="match status" value="1"/>
</dbReference>